<evidence type="ECO:0000259" key="8">
    <source>
        <dbReference type="PROSITE" id="PS50109"/>
    </source>
</evidence>
<dbReference type="Gene3D" id="1.10.287.130">
    <property type="match status" value="1"/>
</dbReference>
<feature type="transmembrane region" description="Helical" evidence="7">
    <location>
        <begin position="28"/>
        <end position="52"/>
    </location>
</feature>
<evidence type="ECO:0000313" key="10">
    <source>
        <dbReference type="Proteomes" id="UP000608513"/>
    </source>
</evidence>
<keyword evidence="6" id="KW-0175">Coiled coil</keyword>
<dbReference type="SUPFAM" id="SSF55874">
    <property type="entry name" value="ATPase domain of HSP90 chaperone/DNA topoisomerase II/histidine kinase"/>
    <property type="match status" value="1"/>
</dbReference>
<dbReference type="CDD" id="cd16922">
    <property type="entry name" value="HATPase_EvgS-ArcB-TorS-like"/>
    <property type="match status" value="1"/>
</dbReference>
<keyword evidence="7" id="KW-0472">Membrane</keyword>
<feature type="transmembrane region" description="Helical" evidence="7">
    <location>
        <begin position="119"/>
        <end position="142"/>
    </location>
</feature>
<dbReference type="EMBL" id="JACORT010000007">
    <property type="protein sequence ID" value="MBC5784706.1"/>
    <property type="molecule type" value="Genomic_DNA"/>
</dbReference>
<feature type="domain" description="Histidine kinase" evidence="8">
    <location>
        <begin position="197"/>
        <end position="416"/>
    </location>
</feature>
<keyword evidence="7" id="KW-0812">Transmembrane</keyword>
<dbReference type="Pfam" id="PF02518">
    <property type="entry name" value="HATPase_c"/>
    <property type="match status" value="1"/>
</dbReference>
<dbReference type="GO" id="GO:0000155">
    <property type="term" value="F:phosphorelay sensor kinase activity"/>
    <property type="evidence" value="ECO:0007669"/>
    <property type="project" value="InterPro"/>
</dbReference>
<organism evidence="9 10">
    <name type="scientific">Ramlibacter cellulosilyticus</name>
    <dbReference type="NCBI Taxonomy" id="2764187"/>
    <lineage>
        <taxon>Bacteria</taxon>
        <taxon>Pseudomonadati</taxon>
        <taxon>Pseudomonadota</taxon>
        <taxon>Betaproteobacteria</taxon>
        <taxon>Burkholderiales</taxon>
        <taxon>Comamonadaceae</taxon>
        <taxon>Ramlibacter</taxon>
    </lineage>
</organism>
<evidence type="ECO:0000313" key="9">
    <source>
        <dbReference type="EMBL" id="MBC5784706.1"/>
    </source>
</evidence>
<dbReference type="SMART" id="SM00388">
    <property type="entry name" value="HisKA"/>
    <property type="match status" value="1"/>
</dbReference>
<feature type="coiled-coil region" evidence="6">
    <location>
        <begin position="149"/>
        <end position="190"/>
    </location>
</feature>
<dbReference type="PANTHER" id="PTHR43047:SF72">
    <property type="entry name" value="OSMOSENSING HISTIDINE PROTEIN KINASE SLN1"/>
    <property type="match status" value="1"/>
</dbReference>
<evidence type="ECO:0000256" key="4">
    <source>
        <dbReference type="ARBA" id="ARBA00022679"/>
    </source>
</evidence>
<proteinExistence type="predicted"/>
<evidence type="ECO:0000256" key="7">
    <source>
        <dbReference type="SAM" id="Phobius"/>
    </source>
</evidence>
<keyword evidence="4" id="KW-0808">Transferase</keyword>
<dbReference type="InterPro" id="IPR005467">
    <property type="entry name" value="His_kinase_dom"/>
</dbReference>
<gene>
    <name evidence="9" type="ORF">H8N03_17285</name>
</gene>
<keyword evidence="7" id="KW-1133">Transmembrane helix</keyword>
<dbReference type="AlphaFoldDB" id="A0A923SC84"/>
<dbReference type="Pfam" id="PF00512">
    <property type="entry name" value="HisKA"/>
    <property type="match status" value="1"/>
</dbReference>
<comment type="caution">
    <text evidence="9">The sequence shown here is derived from an EMBL/GenBank/DDBJ whole genome shotgun (WGS) entry which is preliminary data.</text>
</comment>
<reference evidence="9" key="1">
    <citation type="submission" date="2020-08" db="EMBL/GenBank/DDBJ databases">
        <title>Ramlibacter sp. USB13 16S ribosomal RNA gene genome sequencing and assembly.</title>
        <authorList>
            <person name="Kang M."/>
        </authorList>
    </citation>
    <scope>NUCLEOTIDE SEQUENCE</scope>
    <source>
        <strain evidence="9">USB13</strain>
    </source>
</reference>
<dbReference type="GO" id="GO:0005886">
    <property type="term" value="C:plasma membrane"/>
    <property type="evidence" value="ECO:0007669"/>
    <property type="project" value="TreeGrafter"/>
</dbReference>
<dbReference type="PRINTS" id="PR00344">
    <property type="entry name" value="BCTRLSENSOR"/>
</dbReference>
<name>A0A923SC84_9BURK</name>
<protein>
    <recommendedName>
        <fullName evidence="2">histidine kinase</fullName>
        <ecNumber evidence="2">2.7.13.3</ecNumber>
    </recommendedName>
</protein>
<dbReference type="SUPFAM" id="SSF47384">
    <property type="entry name" value="Homodimeric domain of signal transducing histidine kinase"/>
    <property type="match status" value="1"/>
</dbReference>
<accession>A0A923SC84</accession>
<keyword evidence="10" id="KW-1185">Reference proteome</keyword>
<keyword evidence="3" id="KW-0597">Phosphoprotein</keyword>
<evidence type="ECO:0000256" key="5">
    <source>
        <dbReference type="ARBA" id="ARBA00022777"/>
    </source>
</evidence>
<comment type="catalytic activity">
    <reaction evidence="1">
        <text>ATP + protein L-histidine = ADP + protein N-phospho-L-histidine.</text>
        <dbReference type="EC" id="2.7.13.3"/>
    </reaction>
</comment>
<dbReference type="InterPro" id="IPR003594">
    <property type="entry name" value="HATPase_dom"/>
</dbReference>
<dbReference type="CDD" id="cd00082">
    <property type="entry name" value="HisKA"/>
    <property type="match status" value="1"/>
</dbReference>
<dbReference type="InterPro" id="IPR004358">
    <property type="entry name" value="Sig_transdc_His_kin-like_C"/>
</dbReference>
<evidence type="ECO:0000256" key="2">
    <source>
        <dbReference type="ARBA" id="ARBA00012438"/>
    </source>
</evidence>
<dbReference type="Proteomes" id="UP000608513">
    <property type="component" value="Unassembled WGS sequence"/>
</dbReference>
<dbReference type="InterPro" id="IPR036097">
    <property type="entry name" value="HisK_dim/P_sf"/>
</dbReference>
<evidence type="ECO:0000256" key="6">
    <source>
        <dbReference type="SAM" id="Coils"/>
    </source>
</evidence>
<dbReference type="GO" id="GO:0009927">
    <property type="term" value="F:histidine phosphotransfer kinase activity"/>
    <property type="evidence" value="ECO:0007669"/>
    <property type="project" value="TreeGrafter"/>
</dbReference>
<dbReference type="EC" id="2.7.13.3" evidence="2"/>
<dbReference type="InterPro" id="IPR036890">
    <property type="entry name" value="HATPase_C_sf"/>
</dbReference>
<dbReference type="PROSITE" id="PS50109">
    <property type="entry name" value="HIS_KIN"/>
    <property type="match status" value="1"/>
</dbReference>
<evidence type="ECO:0000256" key="3">
    <source>
        <dbReference type="ARBA" id="ARBA00022553"/>
    </source>
</evidence>
<dbReference type="InterPro" id="IPR003661">
    <property type="entry name" value="HisK_dim/P_dom"/>
</dbReference>
<evidence type="ECO:0000256" key="1">
    <source>
        <dbReference type="ARBA" id="ARBA00000085"/>
    </source>
</evidence>
<dbReference type="SMART" id="SM00387">
    <property type="entry name" value="HATPase_c"/>
    <property type="match status" value="1"/>
</dbReference>
<keyword evidence="5 9" id="KW-0418">Kinase</keyword>
<sequence>MIAEDTDGRAFARRTHPGERAGGMSPRAVSAAIGVVLMTVLVLVDFATWIELNIAVAYSIPLVFAAASRKPRILWSMTAFLVAVTFIVYRAQVPAVRAWPVESPGGFLGVGHPYLVDRILAAVTLLLTAAILQGWLFLLGAIEMRDLAIEQNNAHLQEVNRELRRHQEEIAQQNAELDRRRREAEDISRRKTQMLASISHDIRTPLQSISLVAEILRRTASDPSEVRRTSMLAQRLQSHALSVAELLSEVIDLASFEQGKAAVHESEFALGELLEEQVQRLAPQAESRGLLLQVAGESPSVRLRTDRAKLGRILANLVSNAIKFTDEGSVTLSFEVDAARRVRILVRDTGRGIHAENLPRIFGDFSQEDPAARTGSGWGLGLAICKRLTGLLGGELRVESEVGRGSTFAIVLPAPVAPGQSG</sequence>
<dbReference type="Gene3D" id="3.30.565.10">
    <property type="entry name" value="Histidine kinase-like ATPase, C-terminal domain"/>
    <property type="match status" value="1"/>
</dbReference>
<dbReference type="RefSeq" id="WP_187077446.1">
    <property type="nucleotide sequence ID" value="NZ_JACORT010000007.1"/>
</dbReference>
<feature type="transmembrane region" description="Helical" evidence="7">
    <location>
        <begin position="73"/>
        <end position="91"/>
    </location>
</feature>
<dbReference type="PANTHER" id="PTHR43047">
    <property type="entry name" value="TWO-COMPONENT HISTIDINE PROTEIN KINASE"/>
    <property type="match status" value="1"/>
</dbReference>